<gene>
    <name evidence="9" type="ORF">CC78DRAFT_532450</name>
</gene>
<keyword evidence="4 7" id="KW-0472">Membrane</keyword>
<protein>
    <recommendedName>
        <fullName evidence="8">Rhodopsin domain-containing protein</fullName>
    </recommendedName>
</protein>
<evidence type="ECO:0000256" key="4">
    <source>
        <dbReference type="ARBA" id="ARBA00023136"/>
    </source>
</evidence>
<sequence length="373" mass="41384">MAANPTEWPNRGAEILGSSLSICILSTAILVWRIVYGVKKRKLLVCDYLLIISACLNVVTAGIRIKTVVHGQGRHIGDPSISKPYDLLQYSYYLWINQILNLTAVAILKWSICAYLLALKFGTIYTSIVWLSIAMVVAFNFVIPMLGLFSCKPFEANWNKALKGRCFFKANMGLTYTQGVSNILTDVVYIVAPILYLSSVQLSRRTQWSLRIVFCIGIIATICSIFKTIELSALQKTKDPTWDGVNLTIWSATELSVGILVASLPPLRKQFDRLFRHILPSTFTAGTKTPGTRSRSGIQMYNISKRNTTTMGRSAIRTDGDSEQDILPDHPSSNIDGGITKTVVHNIISEERSDSDVETGPQNTYVSYGGIKE</sequence>
<feature type="transmembrane region" description="Helical" evidence="7">
    <location>
        <begin position="249"/>
        <end position="267"/>
    </location>
</feature>
<evidence type="ECO:0000256" key="6">
    <source>
        <dbReference type="SAM" id="MobiDB-lite"/>
    </source>
</evidence>
<dbReference type="InterPro" id="IPR052337">
    <property type="entry name" value="SAT4-like"/>
</dbReference>
<feature type="transmembrane region" description="Helical" evidence="7">
    <location>
        <begin position="210"/>
        <end position="229"/>
    </location>
</feature>
<feature type="transmembrane region" description="Helical" evidence="7">
    <location>
        <begin position="48"/>
        <end position="65"/>
    </location>
</feature>
<dbReference type="EMBL" id="ML986607">
    <property type="protein sequence ID" value="KAF2265374.1"/>
    <property type="molecule type" value="Genomic_DNA"/>
</dbReference>
<evidence type="ECO:0000256" key="2">
    <source>
        <dbReference type="ARBA" id="ARBA00022692"/>
    </source>
</evidence>
<evidence type="ECO:0000256" key="7">
    <source>
        <dbReference type="SAM" id="Phobius"/>
    </source>
</evidence>
<proteinExistence type="inferred from homology"/>
<dbReference type="AlphaFoldDB" id="A0A9P4K9U4"/>
<dbReference type="GO" id="GO:0016020">
    <property type="term" value="C:membrane"/>
    <property type="evidence" value="ECO:0007669"/>
    <property type="project" value="UniProtKB-SubCell"/>
</dbReference>
<feature type="transmembrane region" description="Helical" evidence="7">
    <location>
        <begin position="129"/>
        <end position="149"/>
    </location>
</feature>
<evidence type="ECO:0000256" key="1">
    <source>
        <dbReference type="ARBA" id="ARBA00004141"/>
    </source>
</evidence>
<comment type="similarity">
    <text evidence="5">Belongs to the SAT4 family.</text>
</comment>
<reference evidence="10" key="1">
    <citation type="journal article" date="2020" name="Stud. Mycol.">
        <title>101 Dothideomycetes genomes: A test case for predicting lifestyles and emergence of pathogens.</title>
        <authorList>
            <person name="Haridas S."/>
            <person name="Albert R."/>
            <person name="Binder M."/>
            <person name="Bloem J."/>
            <person name="LaButti K."/>
            <person name="Salamov A."/>
            <person name="Andreopoulos B."/>
            <person name="Baker S."/>
            <person name="Barry K."/>
            <person name="Bills G."/>
            <person name="Bluhm B."/>
            <person name="Cannon C."/>
            <person name="Castanera R."/>
            <person name="Culley D."/>
            <person name="Daum C."/>
            <person name="Ezra D."/>
            <person name="Gonzalez J."/>
            <person name="Henrissat B."/>
            <person name="Kuo A."/>
            <person name="Liang C."/>
            <person name="Lipzen A."/>
            <person name="Lutzoni F."/>
            <person name="Magnuson J."/>
            <person name="Mondo S."/>
            <person name="Nolan M."/>
            <person name="Ohm R."/>
            <person name="Pangilinan J."/>
            <person name="Park H.-J."/>
            <person name="Ramirez L."/>
            <person name="Alfaro M."/>
            <person name="Sun H."/>
            <person name="Tritt A."/>
            <person name="Yoshinaga Y."/>
            <person name="Zwiers L.-H."/>
            <person name="Turgeon B."/>
            <person name="Goodwin S."/>
            <person name="Spatafora J."/>
            <person name="Crous P."/>
            <person name="Grigoriev I."/>
        </authorList>
    </citation>
    <scope>NUCLEOTIDE SEQUENCE [LARGE SCALE GENOMIC DNA]</scope>
    <source>
        <strain evidence="10">CBS 304.66</strain>
    </source>
</reference>
<comment type="subcellular location">
    <subcellularLocation>
        <location evidence="1">Membrane</location>
        <topology evidence="1">Multi-pass membrane protein</topology>
    </subcellularLocation>
</comment>
<evidence type="ECO:0000313" key="9">
    <source>
        <dbReference type="EMBL" id="KAF2265374.1"/>
    </source>
</evidence>
<dbReference type="Proteomes" id="UP000800093">
    <property type="component" value="Unassembled WGS sequence"/>
</dbReference>
<evidence type="ECO:0000256" key="3">
    <source>
        <dbReference type="ARBA" id="ARBA00022989"/>
    </source>
</evidence>
<feature type="transmembrane region" description="Helical" evidence="7">
    <location>
        <begin position="179"/>
        <end position="198"/>
    </location>
</feature>
<accession>A0A9P4K9U4</accession>
<keyword evidence="10" id="KW-1185">Reference proteome</keyword>
<evidence type="ECO:0000313" key="10">
    <source>
        <dbReference type="Proteomes" id="UP000800093"/>
    </source>
</evidence>
<dbReference type="InterPro" id="IPR049326">
    <property type="entry name" value="Rhodopsin_dom_fungi"/>
</dbReference>
<dbReference type="Pfam" id="PF20684">
    <property type="entry name" value="Fung_rhodopsin"/>
    <property type="match status" value="1"/>
</dbReference>
<keyword evidence="3 7" id="KW-1133">Transmembrane helix</keyword>
<name>A0A9P4K9U4_9PLEO</name>
<dbReference type="PANTHER" id="PTHR33048">
    <property type="entry name" value="PTH11-LIKE INTEGRAL MEMBRANE PROTEIN (AFU_ORTHOLOGUE AFUA_5G11245)"/>
    <property type="match status" value="1"/>
</dbReference>
<feature type="transmembrane region" description="Helical" evidence="7">
    <location>
        <begin position="15"/>
        <end position="36"/>
    </location>
</feature>
<dbReference type="OrthoDB" id="4682787at2759"/>
<feature type="region of interest" description="Disordered" evidence="6">
    <location>
        <begin position="351"/>
        <end position="373"/>
    </location>
</feature>
<evidence type="ECO:0000256" key="5">
    <source>
        <dbReference type="ARBA" id="ARBA00038359"/>
    </source>
</evidence>
<keyword evidence="2 7" id="KW-0812">Transmembrane</keyword>
<comment type="caution">
    <text evidence="9">The sequence shown here is derived from an EMBL/GenBank/DDBJ whole genome shotgun (WGS) entry which is preliminary data.</text>
</comment>
<evidence type="ECO:0000259" key="8">
    <source>
        <dbReference type="Pfam" id="PF20684"/>
    </source>
</evidence>
<feature type="transmembrane region" description="Helical" evidence="7">
    <location>
        <begin position="92"/>
        <end position="117"/>
    </location>
</feature>
<feature type="domain" description="Rhodopsin" evidence="8">
    <location>
        <begin position="37"/>
        <end position="272"/>
    </location>
</feature>
<dbReference type="PANTHER" id="PTHR33048:SF163">
    <property type="entry name" value="INTEGRAL MEMBRANE PROTEIN (AFU_ORTHOLOGUE AFUA_8G05510)"/>
    <property type="match status" value="1"/>
</dbReference>
<organism evidence="9 10">
    <name type="scientific">Lojkania enalia</name>
    <dbReference type="NCBI Taxonomy" id="147567"/>
    <lineage>
        <taxon>Eukaryota</taxon>
        <taxon>Fungi</taxon>
        <taxon>Dikarya</taxon>
        <taxon>Ascomycota</taxon>
        <taxon>Pezizomycotina</taxon>
        <taxon>Dothideomycetes</taxon>
        <taxon>Pleosporomycetidae</taxon>
        <taxon>Pleosporales</taxon>
        <taxon>Pleosporales incertae sedis</taxon>
        <taxon>Lojkania</taxon>
    </lineage>
</organism>